<sequence length="191" mass="20508">EPPATAPTGRAPAGPARAARSAGRNPTSRRERPVRRAVRCLDPEPRDRPADALHRRLPPAAGHPRPPAGGGGHPRHGSLLEERLRVVGPRPAGSGERRRRRHHRGHLRAAPARRRSAGRAGGPRRGPSAARDARATQGGLRRGGRRGRRGGAGGDHRDHRLLHLRLHDAQRLRRLRAAGRRAAVPSAGSGV</sequence>
<feature type="region of interest" description="Disordered" evidence="1">
    <location>
        <begin position="1"/>
        <end position="161"/>
    </location>
</feature>
<accession>A0A6J4HGD7</accession>
<feature type="compositionally biased region" description="Basic residues" evidence="1">
    <location>
        <begin position="97"/>
        <end position="117"/>
    </location>
</feature>
<evidence type="ECO:0000313" key="2">
    <source>
        <dbReference type="EMBL" id="CAA9222987.1"/>
    </source>
</evidence>
<feature type="non-terminal residue" evidence="2">
    <location>
        <position position="191"/>
    </location>
</feature>
<organism evidence="2">
    <name type="scientific">uncultured Acidimicrobiales bacterium</name>
    <dbReference type="NCBI Taxonomy" id="310071"/>
    <lineage>
        <taxon>Bacteria</taxon>
        <taxon>Bacillati</taxon>
        <taxon>Actinomycetota</taxon>
        <taxon>Acidimicrobiia</taxon>
        <taxon>Acidimicrobiales</taxon>
        <taxon>environmental samples</taxon>
    </lineage>
</organism>
<dbReference type="EMBL" id="CADCTF010000034">
    <property type="protein sequence ID" value="CAA9222987.1"/>
    <property type="molecule type" value="Genomic_DNA"/>
</dbReference>
<proteinExistence type="predicted"/>
<feature type="compositionally biased region" description="Low complexity" evidence="1">
    <location>
        <begin position="1"/>
        <end position="26"/>
    </location>
</feature>
<name>A0A6J4HGD7_9ACTN</name>
<feature type="compositionally biased region" description="Basic and acidic residues" evidence="1">
    <location>
        <begin position="39"/>
        <end position="54"/>
    </location>
</feature>
<dbReference type="AlphaFoldDB" id="A0A6J4HGD7"/>
<reference evidence="2" key="1">
    <citation type="submission" date="2020-02" db="EMBL/GenBank/DDBJ databases">
        <authorList>
            <person name="Meier V. D."/>
        </authorList>
    </citation>
    <scope>NUCLEOTIDE SEQUENCE</scope>
    <source>
        <strain evidence="2">AVDCRST_MAG50</strain>
    </source>
</reference>
<evidence type="ECO:0000256" key="1">
    <source>
        <dbReference type="SAM" id="MobiDB-lite"/>
    </source>
</evidence>
<feature type="non-terminal residue" evidence="2">
    <location>
        <position position="1"/>
    </location>
</feature>
<protein>
    <submittedName>
        <fullName evidence="2">Uncharacterized protein</fullName>
    </submittedName>
</protein>
<gene>
    <name evidence="2" type="ORF">AVDCRST_MAG50-690</name>
</gene>